<dbReference type="CDD" id="cd14948">
    <property type="entry name" value="BACON"/>
    <property type="match status" value="2"/>
</dbReference>
<dbReference type="InterPro" id="IPR001547">
    <property type="entry name" value="Glyco_hydro_5"/>
</dbReference>
<protein>
    <submittedName>
        <fullName evidence="11">Cellulase</fullName>
    </submittedName>
</protein>
<dbReference type="PANTHER" id="PTHR31297">
    <property type="entry name" value="GLUCAN ENDO-1,6-BETA-GLUCOSIDASE B"/>
    <property type="match status" value="1"/>
</dbReference>
<dbReference type="PATRIC" id="fig|329854.7.peg.3547"/>
<dbReference type="Pfam" id="PF00150">
    <property type="entry name" value="Cellulase"/>
    <property type="match status" value="1"/>
</dbReference>
<evidence type="ECO:0000256" key="1">
    <source>
        <dbReference type="ARBA" id="ARBA00005641"/>
    </source>
</evidence>
<reference evidence="11 12" key="1">
    <citation type="submission" date="2016-02" db="EMBL/GenBank/DDBJ databases">
        <authorList>
            <person name="Wen L."/>
            <person name="He K."/>
            <person name="Yang H."/>
        </authorList>
    </citation>
    <scope>NUCLEOTIDE SEQUENCE [LARGE SCALE GENOMIC DNA]</scope>
    <source>
        <strain evidence="11 12">KLE1704</strain>
    </source>
</reference>
<dbReference type="SUPFAM" id="SSF51445">
    <property type="entry name" value="(Trans)glycosidases"/>
    <property type="match status" value="1"/>
</dbReference>
<dbReference type="InterPro" id="IPR024361">
    <property type="entry name" value="BACON"/>
</dbReference>
<feature type="chain" id="PRO_5007487121" evidence="8">
    <location>
        <begin position="42"/>
        <end position="612"/>
    </location>
</feature>
<dbReference type="InterPro" id="IPR050386">
    <property type="entry name" value="Glycosyl_hydrolase_5"/>
</dbReference>
<dbReference type="Gene3D" id="3.20.20.80">
    <property type="entry name" value="Glycosidases"/>
    <property type="match status" value="1"/>
</dbReference>
<dbReference type="Proteomes" id="UP000070319">
    <property type="component" value="Unassembled WGS sequence"/>
</dbReference>
<dbReference type="EMBL" id="LTDF01000136">
    <property type="protein sequence ID" value="KXT45630.1"/>
    <property type="molecule type" value="Genomic_DNA"/>
</dbReference>
<feature type="domain" description="BACON" evidence="10">
    <location>
        <begin position="87"/>
        <end position="140"/>
    </location>
</feature>
<comment type="similarity">
    <text evidence="1 7">Belongs to the glycosyl hydrolase 5 (cellulase A) family.</text>
</comment>
<evidence type="ECO:0000259" key="9">
    <source>
        <dbReference type="Pfam" id="PF00150"/>
    </source>
</evidence>
<proteinExistence type="inferred from homology"/>
<feature type="domain" description="BACON" evidence="10">
    <location>
        <begin position="178"/>
        <end position="226"/>
    </location>
</feature>
<evidence type="ECO:0000256" key="3">
    <source>
        <dbReference type="ARBA" id="ARBA00023001"/>
    </source>
</evidence>
<evidence type="ECO:0000256" key="8">
    <source>
        <dbReference type="SAM" id="SignalP"/>
    </source>
</evidence>
<dbReference type="AlphaFoldDB" id="A0A139L2G0"/>
<feature type="domain" description="Glycoside hydrolase family 5" evidence="9">
    <location>
        <begin position="281"/>
        <end position="582"/>
    </location>
</feature>
<dbReference type="GO" id="GO:0008422">
    <property type="term" value="F:beta-glucosidase activity"/>
    <property type="evidence" value="ECO:0007669"/>
    <property type="project" value="TreeGrafter"/>
</dbReference>
<evidence type="ECO:0000313" key="11">
    <source>
        <dbReference type="EMBL" id="KXT45630.1"/>
    </source>
</evidence>
<dbReference type="GO" id="GO:0005576">
    <property type="term" value="C:extracellular region"/>
    <property type="evidence" value="ECO:0007669"/>
    <property type="project" value="TreeGrafter"/>
</dbReference>
<keyword evidence="8" id="KW-0732">Signal</keyword>
<evidence type="ECO:0000259" key="10">
    <source>
        <dbReference type="Pfam" id="PF13004"/>
    </source>
</evidence>
<organism evidence="11">
    <name type="scientific">Bacteroides intestinalis</name>
    <dbReference type="NCBI Taxonomy" id="329854"/>
    <lineage>
        <taxon>Bacteria</taxon>
        <taxon>Pseudomonadati</taxon>
        <taxon>Bacteroidota</taxon>
        <taxon>Bacteroidia</taxon>
        <taxon>Bacteroidales</taxon>
        <taxon>Bacteroidaceae</taxon>
        <taxon>Bacteroides</taxon>
    </lineage>
</organism>
<evidence type="ECO:0000256" key="5">
    <source>
        <dbReference type="ARBA" id="ARBA00023295"/>
    </source>
</evidence>
<name>A0A139L2G0_9BACE</name>
<evidence type="ECO:0000256" key="4">
    <source>
        <dbReference type="ARBA" id="ARBA00023277"/>
    </source>
</evidence>
<dbReference type="InterPro" id="IPR013783">
    <property type="entry name" value="Ig-like_fold"/>
</dbReference>
<evidence type="ECO:0000256" key="7">
    <source>
        <dbReference type="RuleBase" id="RU361153"/>
    </source>
</evidence>
<dbReference type="Pfam" id="PF13004">
    <property type="entry name" value="BACON"/>
    <property type="match status" value="2"/>
</dbReference>
<dbReference type="GO" id="GO:0030245">
    <property type="term" value="P:cellulose catabolic process"/>
    <property type="evidence" value="ECO:0007669"/>
    <property type="project" value="UniProtKB-KW"/>
</dbReference>
<keyword evidence="6" id="KW-0624">Polysaccharide degradation</keyword>
<evidence type="ECO:0000256" key="6">
    <source>
        <dbReference type="ARBA" id="ARBA00023326"/>
    </source>
</evidence>
<dbReference type="InterPro" id="IPR017853">
    <property type="entry name" value="GH"/>
</dbReference>
<keyword evidence="2 7" id="KW-0378">Hydrolase</keyword>
<keyword evidence="3" id="KW-0136">Cellulose degradation</keyword>
<sequence length="612" mass="67223">MTMLRNKVRTMIKKNNMKNTVKQLGMCLLLSVLSLFPVVTACSDSDDAPATPEIVISENILTNGMSFSKTGGTNTLSIKSNVSLELTSNEDWCTVTPAASASATVLKYAVAVDENPDAVERIATITVKGGGLTETFNVVQLAANGLIVESCSPEAVAAEGGIFTVNMRASGDVTVTIHDSWIRETTTRAMSAVTKTFSIAAHYGEAREGIITFTLGDFTETVTVKQLAGELPDVGMESDAMTLAAKIKLGWNLGNSLEACNVTYENGFVWGTNSLSDMDPGETKWGNPVVTQKMISAVKAAGFNAVRVPCAWYGYMENETDYKIKASWLDRVQEVVDYCYAENMYVILNIHYDGGWLEKNCKTAVQDKVNAVQEALWTQIAERLRDYDEHLLFAGCNEPNAANATEMGVLKSYEQTFINAVRATGGNNAVRNLIVQGPNTDITNTFDYGQLPVDDVPNRLMVEIHYYTPWNFCGMTADESWGKMVYFWGTGYHMDGSDRNYQASGYASEEAEMEALFKKMQTKYVSQGIPVILGEFGANRRSSLTGDELTKHLASRAYYLKTVVSNAGKYGLVPFYWDNGYNGDNTMALFNRNTCKVYDQQALDALMEGIAK</sequence>
<gene>
    <name evidence="11" type="ORF">HMPREF2531_03481</name>
</gene>
<evidence type="ECO:0000256" key="2">
    <source>
        <dbReference type="ARBA" id="ARBA00022801"/>
    </source>
</evidence>
<feature type="signal peptide" evidence="8">
    <location>
        <begin position="1"/>
        <end position="41"/>
    </location>
</feature>
<dbReference type="Gene3D" id="2.60.40.10">
    <property type="entry name" value="Immunoglobulins"/>
    <property type="match status" value="2"/>
</dbReference>
<dbReference type="GO" id="GO:0009986">
    <property type="term" value="C:cell surface"/>
    <property type="evidence" value="ECO:0007669"/>
    <property type="project" value="TreeGrafter"/>
</dbReference>
<keyword evidence="4" id="KW-0119">Carbohydrate metabolism</keyword>
<accession>A0A139L2G0</accession>
<evidence type="ECO:0000313" key="12">
    <source>
        <dbReference type="Proteomes" id="UP000070319"/>
    </source>
</evidence>
<comment type="caution">
    <text evidence="11">The sequence shown here is derived from an EMBL/GenBank/DDBJ whole genome shotgun (WGS) entry which is preliminary data.</text>
</comment>
<dbReference type="PANTHER" id="PTHR31297:SF41">
    <property type="entry name" value="ENDOGLUCANASE, PUTATIVE (AFU_ORTHOLOGUE AFUA_5G01830)-RELATED"/>
    <property type="match status" value="1"/>
</dbReference>
<keyword evidence="5 7" id="KW-0326">Glycosidase</keyword>